<accession>A0A1I3U979</accession>
<dbReference type="RefSeq" id="WP_175540845.1">
    <property type="nucleotide sequence ID" value="NZ_FOSG01000001.1"/>
</dbReference>
<reference evidence="3" key="1">
    <citation type="submission" date="2016-10" db="EMBL/GenBank/DDBJ databases">
        <authorList>
            <person name="Varghese N."/>
            <person name="Submissions S."/>
        </authorList>
    </citation>
    <scope>NUCLEOTIDE SEQUENCE [LARGE SCALE GENOMIC DNA]</scope>
    <source>
        <strain evidence="3">PL19</strain>
    </source>
</reference>
<organism evidence="2 3">
    <name type="scientific">Streptomyces pini</name>
    <dbReference type="NCBI Taxonomy" id="1520580"/>
    <lineage>
        <taxon>Bacteria</taxon>
        <taxon>Bacillati</taxon>
        <taxon>Actinomycetota</taxon>
        <taxon>Actinomycetes</taxon>
        <taxon>Kitasatosporales</taxon>
        <taxon>Streptomycetaceae</taxon>
        <taxon>Streptomyces</taxon>
    </lineage>
</organism>
<dbReference type="CDD" id="cd00093">
    <property type="entry name" value="HTH_XRE"/>
    <property type="match status" value="1"/>
</dbReference>
<dbReference type="PROSITE" id="PS50943">
    <property type="entry name" value="HTH_CROC1"/>
    <property type="match status" value="1"/>
</dbReference>
<dbReference type="InterPro" id="IPR001387">
    <property type="entry name" value="Cro/C1-type_HTH"/>
</dbReference>
<name>A0A1I3U979_9ACTN</name>
<evidence type="ECO:0000313" key="2">
    <source>
        <dbReference type="EMBL" id="SFJ79482.1"/>
    </source>
</evidence>
<dbReference type="Proteomes" id="UP000198928">
    <property type="component" value="Unassembled WGS sequence"/>
</dbReference>
<evidence type="ECO:0000313" key="3">
    <source>
        <dbReference type="Proteomes" id="UP000198928"/>
    </source>
</evidence>
<gene>
    <name evidence="2" type="ORF">SAMN05192584_101356</name>
</gene>
<keyword evidence="3" id="KW-1185">Reference proteome</keyword>
<dbReference type="SUPFAM" id="SSF47413">
    <property type="entry name" value="lambda repressor-like DNA-binding domains"/>
    <property type="match status" value="1"/>
</dbReference>
<evidence type="ECO:0000259" key="1">
    <source>
        <dbReference type="PROSITE" id="PS50943"/>
    </source>
</evidence>
<dbReference type="EMBL" id="FOSG01000001">
    <property type="protein sequence ID" value="SFJ79482.1"/>
    <property type="molecule type" value="Genomic_DNA"/>
</dbReference>
<feature type="domain" description="HTH cro/C1-type" evidence="1">
    <location>
        <begin position="34"/>
        <end position="88"/>
    </location>
</feature>
<dbReference type="SMART" id="SM00530">
    <property type="entry name" value="HTH_XRE"/>
    <property type="match status" value="1"/>
</dbReference>
<proteinExistence type="predicted"/>
<sequence>MSRGYHTQWLIPDEHRADPAYVEAGAAIALGQAVYDRRTALGFTQGQLAHRAGMTEAEVERIEGGAVTPTVALLRALAHALDARLDLSVEDEETLVTFVAHAA</sequence>
<dbReference type="InterPro" id="IPR010982">
    <property type="entry name" value="Lambda_DNA-bd_dom_sf"/>
</dbReference>
<dbReference type="Pfam" id="PF13560">
    <property type="entry name" value="HTH_31"/>
    <property type="match status" value="1"/>
</dbReference>
<protein>
    <submittedName>
        <fullName evidence="2">Helix-turn-helix domain-containing protein</fullName>
    </submittedName>
</protein>
<dbReference type="Gene3D" id="1.10.260.40">
    <property type="entry name" value="lambda repressor-like DNA-binding domains"/>
    <property type="match status" value="1"/>
</dbReference>
<dbReference type="GO" id="GO:0003677">
    <property type="term" value="F:DNA binding"/>
    <property type="evidence" value="ECO:0007669"/>
    <property type="project" value="InterPro"/>
</dbReference>
<dbReference type="AlphaFoldDB" id="A0A1I3U979"/>